<protein>
    <submittedName>
        <fullName evidence="2">Uncharacterized protein</fullName>
    </submittedName>
</protein>
<gene>
    <name evidence="2" type="ORF">FHS48_001618</name>
</gene>
<name>A0A7W9ZEV5_NOVIT</name>
<organism evidence="2 3">
    <name type="scientific">Novispirillum itersonii</name>
    <name type="common">Aquaspirillum itersonii</name>
    <dbReference type="NCBI Taxonomy" id="189"/>
    <lineage>
        <taxon>Bacteria</taxon>
        <taxon>Pseudomonadati</taxon>
        <taxon>Pseudomonadota</taxon>
        <taxon>Alphaproteobacteria</taxon>
        <taxon>Rhodospirillales</taxon>
        <taxon>Novispirillaceae</taxon>
        <taxon>Novispirillum</taxon>
    </lineage>
</organism>
<evidence type="ECO:0000313" key="3">
    <source>
        <dbReference type="Proteomes" id="UP000544872"/>
    </source>
</evidence>
<evidence type="ECO:0000256" key="1">
    <source>
        <dbReference type="SAM" id="MobiDB-lite"/>
    </source>
</evidence>
<evidence type="ECO:0000313" key="2">
    <source>
        <dbReference type="EMBL" id="MBB6210203.1"/>
    </source>
</evidence>
<keyword evidence="3" id="KW-1185">Reference proteome</keyword>
<accession>A0A7W9ZEV5</accession>
<dbReference type="RefSeq" id="WP_184263046.1">
    <property type="nucleotide sequence ID" value="NZ_JACIIX010000005.1"/>
</dbReference>
<sequence>MAQFQTPKGKGQIRRLRFGEGYDLQMSPSYYGIPLDGVERIDTVQTAGTGRETAVIVSGASKGCPVDTQVYLLHDNTMDTIQLGNCQTPVTLIKRSDAGFVATMGDGPDGLVWAYQPRKGVFGPVTAASLQSKPPPAVAEPAKKTAPRPPTQKKPSPGNAPDTPPARPVAPAVQRLDPDRVEMPPVVQSKSQQRDVTVWQMR</sequence>
<dbReference type="EMBL" id="JACIIX010000005">
    <property type="protein sequence ID" value="MBB6210203.1"/>
    <property type="molecule type" value="Genomic_DNA"/>
</dbReference>
<comment type="caution">
    <text evidence="2">The sequence shown here is derived from an EMBL/GenBank/DDBJ whole genome shotgun (WGS) entry which is preliminary data.</text>
</comment>
<dbReference type="AlphaFoldDB" id="A0A7W9ZEV5"/>
<reference evidence="2 3" key="1">
    <citation type="submission" date="2020-08" db="EMBL/GenBank/DDBJ databases">
        <title>Genomic Encyclopedia of Type Strains, Phase IV (KMG-IV): sequencing the most valuable type-strain genomes for metagenomic binning, comparative biology and taxonomic classification.</title>
        <authorList>
            <person name="Goeker M."/>
        </authorList>
    </citation>
    <scope>NUCLEOTIDE SEQUENCE [LARGE SCALE GENOMIC DNA]</scope>
    <source>
        <strain evidence="2 3">DSM 11590</strain>
    </source>
</reference>
<dbReference type="Proteomes" id="UP000544872">
    <property type="component" value="Unassembled WGS sequence"/>
</dbReference>
<proteinExistence type="predicted"/>
<feature type="region of interest" description="Disordered" evidence="1">
    <location>
        <begin position="126"/>
        <end position="202"/>
    </location>
</feature>